<accession>A0A147BFL6</accession>
<dbReference type="AlphaFoldDB" id="A0A147BFL6"/>
<name>A0A147BFL6_IXORI</name>
<protein>
    <submittedName>
        <fullName evidence="1">Uncharacterized protein</fullName>
    </submittedName>
</protein>
<sequence length="154" mass="17358">MLVPLLTWLGSVNGGAARSRRAPRSGAGERAPGYTQRLLSCTAFGWAPHVIGSRRIAARRRVENRRATLAPVGSLSRNSSRRHQRKYAAKEIRERKNDIHAFAFTTHKKCLSVPRAFFCDIICRRISEIYRSGLSNVQARMRRRKCAVARGSLL</sequence>
<reference evidence="1" key="1">
    <citation type="journal article" date="2018" name="PLoS Negl. Trop. Dis.">
        <title>Sialome diversity of ticks revealed by RNAseq of single tick salivary glands.</title>
        <authorList>
            <person name="Perner J."/>
            <person name="Kropackova S."/>
            <person name="Kopacek P."/>
            <person name="Ribeiro J.M."/>
        </authorList>
    </citation>
    <scope>NUCLEOTIDE SEQUENCE</scope>
    <source>
        <strain evidence="1">Siblings of single egg batch collected in Ceske Budejovice</strain>
        <tissue evidence="1">Salivary glands</tissue>
    </source>
</reference>
<organism evidence="1">
    <name type="scientific">Ixodes ricinus</name>
    <name type="common">Common tick</name>
    <name type="synonym">Acarus ricinus</name>
    <dbReference type="NCBI Taxonomy" id="34613"/>
    <lineage>
        <taxon>Eukaryota</taxon>
        <taxon>Metazoa</taxon>
        <taxon>Ecdysozoa</taxon>
        <taxon>Arthropoda</taxon>
        <taxon>Chelicerata</taxon>
        <taxon>Arachnida</taxon>
        <taxon>Acari</taxon>
        <taxon>Parasitiformes</taxon>
        <taxon>Ixodida</taxon>
        <taxon>Ixodoidea</taxon>
        <taxon>Ixodidae</taxon>
        <taxon>Ixodinae</taxon>
        <taxon>Ixodes</taxon>
    </lineage>
</organism>
<evidence type="ECO:0000313" key="1">
    <source>
        <dbReference type="EMBL" id="JAR89587.1"/>
    </source>
</evidence>
<dbReference type="EMBL" id="GEGO01005817">
    <property type="protein sequence ID" value="JAR89587.1"/>
    <property type="molecule type" value="Transcribed_RNA"/>
</dbReference>
<proteinExistence type="predicted"/>